<gene>
    <name evidence="1" type="ORF">Psi02_80270</name>
</gene>
<comment type="caution">
    <text evidence="1">The sequence shown here is derived from an EMBL/GenBank/DDBJ whole genome shotgun (WGS) entry which is preliminary data.</text>
</comment>
<dbReference type="AlphaFoldDB" id="A0A8J3XWD9"/>
<protein>
    <submittedName>
        <fullName evidence="1">Uncharacterized protein</fullName>
    </submittedName>
</protein>
<name>A0A8J3XWD9_9ACTN</name>
<reference evidence="1" key="1">
    <citation type="submission" date="2021-01" db="EMBL/GenBank/DDBJ databases">
        <title>Whole genome shotgun sequence of Planotetraspora silvatica NBRC 100141.</title>
        <authorList>
            <person name="Komaki H."/>
            <person name="Tamura T."/>
        </authorList>
    </citation>
    <scope>NUCLEOTIDE SEQUENCE</scope>
    <source>
        <strain evidence="1">NBRC 100141</strain>
    </source>
</reference>
<evidence type="ECO:0000313" key="1">
    <source>
        <dbReference type="EMBL" id="GII51603.1"/>
    </source>
</evidence>
<sequence length="73" mass="7831">MGKTAWRTEPTRVENLGDDLCVGVKGQSNSVIAGSPRNAFRCSVACFLPEVELWMANGPYKVTDVSQTANAGK</sequence>
<evidence type="ECO:0000313" key="2">
    <source>
        <dbReference type="Proteomes" id="UP000644610"/>
    </source>
</evidence>
<accession>A0A8J3XWD9</accession>
<dbReference type="Proteomes" id="UP000644610">
    <property type="component" value="Unassembled WGS sequence"/>
</dbReference>
<keyword evidence="2" id="KW-1185">Reference proteome</keyword>
<organism evidence="1 2">
    <name type="scientific">Planotetraspora silvatica</name>
    <dbReference type="NCBI Taxonomy" id="234614"/>
    <lineage>
        <taxon>Bacteria</taxon>
        <taxon>Bacillati</taxon>
        <taxon>Actinomycetota</taxon>
        <taxon>Actinomycetes</taxon>
        <taxon>Streptosporangiales</taxon>
        <taxon>Streptosporangiaceae</taxon>
        <taxon>Planotetraspora</taxon>
    </lineage>
</organism>
<dbReference type="EMBL" id="BOOQ01000083">
    <property type="protein sequence ID" value="GII51603.1"/>
    <property type="molecule type" value="Genomic_DNA"/>
</dbReference>
<proteinExistence type="predicted"/>